<dbReference type="SUPFAM" id="SSF53474">
    <property type="entry name" value="alpha/beta-Hydrolases"/>
    <property type="match status" value="1"/>
</dbReference>
<sequence length="306" mass="32645">MAEDEFFLDPTIGRPADKVGYFTDQASFHRFAAAYRAGMAELPKPDAMAAVPTSFGQVRAYRFGPSGGTPVVLLSGRQASTPMWATNLPGLRARHTVWSVDSVGEPGASGQTRELIDGLDQATWVSETIAGLGVPRAHLLGVSIGANLAVQTAMHRPDCVASITLLDPANTFARLSWKMIIVSLGSAIPAMPPRLRNRLLSWISGGAPVDDSVPEGRLVASGMRDYRDAQPLLPRPTEEELRAIAVPVLAVFAGRSIVHDATEAADTARLIPGAQVEVWPDASHAINGEYPDRIAERFAEFTAGIG</sequence>
<gene>
    <name evidence="2" type="ORF">GCM10011610_52710</name>
</gene>
<dbReference type="Pfam" id="PF12697">
    <property type="entry name" value="Abhydrolase_6"/>
    <property type="match status" value="1"/>
</dbReference>
<evidence type="ECO:0000313" key="3">
    <source>
        <dbReference type="Proteomes" id="UP000658127"/>
    </source>
</evidence>
<comment type="caution">
    <text evidence="2">The sequence shown here is derived from an EMBL/GenBank/DDBJ whole genome shotgun (WGS) entry which is preliminary data.</text>
</comment>
<evidence type="ECO:0000259" key="1">
    <source>
        <dbReference type="Pfam" id="PF12697"/>
    </source>
</evidence>
<dbReference type="PANTHER" id="PTHR43798">
    <property type="entry name" value="MONOACYLGLYCEROL LIPASE"/>
    <property type="match status" value="1"/>
</dbReference>
<keyword evidence="3" id="KW-1185">Reference proteome</keyword>
<proteinExistence type="predicted"/>
<feature type="domain" description="AB hydrolase-1" evidence="1">
    <location>
        <begin position="71"/>
        <end position="296"/>
    </location>
</feature>
<dbReference type="Proteomes" id="UP000658127">
    <property type="component" value="Unassembled WGS sequence"/>
</dbReference>
<protein>
    <recommendedName>
        <fullName evidence="1">AB hydrolase-1 domain-containing protein</fullName>
    </recommendedName>
</protein>
<dbReference type="InterPro" id="IPR029058">
    <property type="entry name" value="AB_hydrolase_fold"/>
</dbReference>
<evidence type="ECO:0000313" key="2">
    <source>
        <dbReference type="EMBL" id="GGN91922.1"/>
    </source>
</evidence>
<dbReference type="RefSeq" id="WP_189033132.1">
    <property type="nucleotide sequence ID" value="NZ_BMNE01000006.1"/>
</dbReference>
<name>A0ABQ2KSD5_9NOCA</name>
<dbReference type="Gene3D" id="3.40.50.1820">
    <property type="entry name" value="alpha/beta hydrolase"/>
    <property type="match status" value="1"/>
</dbReference>
<dbReference type="InterPro" id="IPR050266">
    <property type="entry name" value="AB_hydrolase_sf"/>
</dbReference>
<accession>A0ABQ2KSD5</accession>
<organism evidence="2 3">
    <name type="scientific">Nocardia rhizosphaerihabitans</name>
    <dbReference type="NCBI Taxonomy" id="1691570"/>
    <lineage>
        <taxon>Bacteria</taxon>
        <taxon>Bacillati</taxon>
        <taxon>Actinomycetota</taxon>
        <taxon>Actinomycetes</taxon>
        <taxon>Mycobacteriales</taxon>
        <taxon>Nocardiaceae</taxon>
        <taxon>Nocardia</taxon>
    </lineage>
</organism>
<reference evidence="3" key="1">
    <citation type="journal article" date="2019" name="Int. J. Syst. Evol. Microbiol.">
        <title>The Global Catalogue of Microorganisms (GCM) 10K type strain sequencing project: providing services to taxonomists for standard genome sequencing and annotation.</title>
        <authorList>
            <consortium name="The Broad Institute Genomics Platform"/>
            <consortium name="The Broad Institute Genome Sequencing Center for Infectious Disease"/>
            <person name="Wu L."/>
            <person name="Ma J."/>
        </authorList>
    </citation>
    <scope>NUCLEOTIDE SEQUENCE [LARGE SCALE GENOMIC DNA]</scope>
    <source>
        <strain evidence="3">CGMCC 4.7329</strain>
    </source>
</reference>
<dbReference type="EMBL" id="BMNE01000006">
    <property type="protein sequence ID" value="GGN91922.1"/>
    <property type="molecule type" value="Genomic_DNA"/>
</dbReference>
<dbReference type="PANTHER" id="PTHR43798:SF5">
    <property type="entry name" value="MONOACYLGLYCEROL LIPASE ABHD6"/>
    <property type="match status" value="1"/>
</dbReference>
<dbReference type="InterPro" id="IPR000073">
    <property type="entry name" value="AB_hydrolase_1"/>
</dbReference>